<dbReference type="Proteomes" id="UP000663870">
    <property type="component" value="Unassembled WGS sequence"/>
</dbReference>
<name>A0A815ALX4_9BILA</name>
<evidence type="ECO:0000256" key="2">
    <source>
        <dbReference type="ARBA" id="ARBA00022737"/>
    </source>
</evidence>
<evidence type="ECO:0000313" key="6">
    <source>
        <dbReference type="EMBL" id="CAF1258542.1"/>
    </source>
</evidence>
<comment type="caution">
    <text evidence="6">The sequence shown here is derived from an EMBL/GenBank/DDBJ whole genome shotgun (WGS) entry which is preliminary data.</text>
</comment>
<accession>A0A815ALX4</accession>
<evidence type="ECO:0000256" key="1">
    <source>
        <dbReference type="ARBA" id="ARBA00022729"/>
    </source>
</evidence>
<keyword evidence="1 5" id="KW-0732">Signal</keyword>
<dbReference type="Gene3D" id="2.40.10.500">
    <property type="match status" value="1"/>
</dbReference>
<dbReference type="Pfam" id="PF01436">
    <property type="entry name" value="NHL"/>
    <property type="match status" value="1"/>
</dbReference>
<reference evidence="6" key="1">
    <citation type="submission" date="2021-02" db="EMBL/GenBank/DDBJ databases">
        <authorList>
            <person name="Nowell W R."/>
        </authorList>
    </citation>
    <scope>NUCLEOTIDE SEQUENCE</scope>
</reference>
<dbReference type="AlphaFoldDB" id="A0A815ALX4"/>
<gene>
    <name evidence="7" type="ORF">JXQ802_LOCUS42802</name>
    <name evidence="6" type="ORF">PYM288_LOCUS27754</name>
</gene>
<dbReference type="InterPro" id="IPR011042">
    <property type="entry name" value="6-blade_b-propeller_TolB-like"/>
</dbReference>
<proteinExistence type="predicted"/>
<dbReference type="Gene3D" id="2.120.10.30">
    <property type="entry name" value="TolB, C-terminal domain"/>
    <property type="match status" value="2"/>
</dbReference>
<protein>
    <submittedName>
        <fullName evidence="6">Uncharacterized protein</fullName>
    </submittedName>
</protein>
<evidence type="ECO:0000313" key="9">
    <source>
        <dbReference type="Proteomes" id="UP000663870"/>
    </source>
</evidence>
<feature type="signal peptide" evidence="5">
    <location>
        <begin position="1"/>
        <end position="23"/>
    </location>
</feature>
<dbReference type="PANTHER" id="PTHR10680:SF28">
    <property type="entry name" value="SMP-30_GLUCONOLACTONASE_LRE-LIKE REGION DOMAIN-CONTAINING PROTEIN"/>
    <property type="match status" value="1"/>
</dbReference>
<keyword evidence="2" id="KW-0677">Repeat</keyword>
<keyword evidence="3" id="KW-0325">Glycoprotein</keyword>
<evidence type="ECO:0000256" key="4">
    <source>
        <dbReference type="PROSITE-ProRule" id="PRU00504"/>
    </source>
</evidence>
<evidence type="ECO:0000256" key="5">
    <source>
        <dbReference type="SAM" id="SignalP"/>
    </source>
</evidence>
<keyword evidence="9" id="KW-1185">Reference proteome</keyword>
<feature type="non-terminal residue" evidence="6">
    <location>
        <position position="1"/>
    </location>
</feature>
<evidence type="ECO:0000313" key="8">
    <source>
        <dbReference type="Proteomes" id="UP000663854"/>
    </source>
</evidence>
<dbReference type="PANTHER" id="PTHR10680">
    <property type="entry name" value="PEPTIDYL-GLYCINE ALPHA-AMIDATING MONOOXYGENASE"/>
    <property type="match status" value="1"/>
</dbReference>
<dbReference type="Proteomes" id="UP000663854">
    <property type="component" value="Unassembled WGS sequence"/>
</dbReference>
<evidence type="ECO:0000313" key="7">
    <source>
        <dbReference type="EMBL" id="CAF1538955.1"/>
    </source>
</evidence>
<dbReference type="GO" id="GO:0005576">
    <property type="term" value="C:extracellular region"/>
    <property type="evidence" value="ECO:0007669"/>
    <property type="project" value="TreeGrafter"/>
</dbReference>
<feature type="repeat" description="NHL" evidence="4">
    <location>
        <begin position="162"/>
        <end position="199"/>
    </location>
</feature>
<organism evidence="6 8">
    <name type="scientific">Rotaria sordida</name>
    <dbReference type="NCBI Taxonomy" id="392033"/>
    <lineage>
        <taxon>Eukaryota</taxon>
        <taxon>Metazoa</taxon>
        <taxon>Spiralia</taxon>
        <taxon>Gnathifera</taxon>
        <taxon>Rotifera</taxon>
        <taxon>Eurotatoria</taxon>
        <taxon>Bdelloidea</taxon>
        <taxon>Philodinida</taxon>
        <taxon>Philodinidae</taxon>
        <taxon>Rotaria</taxon>
    </lineage>
</organism>
<dbReference type="PROSITE" id="PS51125">
    <property type="entry name" value="NHL"/>
    <property type="match status" value="1"/>
</dbReference>
<dbReference type="EMBL" id="CAJNOL010002952">
    <property type="protein sequence ID" value="CAF1538955.1"/>
    <property type="molecule type" value="Genomic_DNA"/>
</dbReference>
<dbReference type="SUPFAM" id="SSF101898">
    <property type="entry name" value="NHL repeat"/>
    <property type="match status" value="1"/>
</dbReference>
<feature type="chain" id="PRO_5036226854" evidence="5">
    <location>
        <begin position="24"/>
        <end position="416"/>
    </location>
</feature>
<dbReference type="CDD" id="cd05819">
    <property type="entry name" value="NHL"/>
    <property type="match status" value="1"/>
</dbReference>
<sequence length="416" mass="45708">MVSTIIRCFIFILFSMSLVRVKSQFCPGIAQYDRCSLNSACACFHLAGDVDTGICTDEFVDCSELIACDNSNNLCREPSHRCVHHPRCHNFSVCYPMPSFNEQLCPPMAMVNTTTTIPTTIITTAAISTTTTKTIQQLVIPNIPIDARWSQNGKTVAGGKGFGITTYHLYSPHGLFVDDDQTLIIADYTNHRIVQWKMDDKNGQVVAGGKGQGSGLDQLGLPTDVLIDKETDSLIICDRWNGRVVQWSRRSGTTRGVIFINNIDCFGLFMDDQTYLYVSDDKRHEVRRYQKRANNRTIVAGGNGKGIGLNQLNGPEYIFVDQQQAVYVSDTQNHRVMKWNKDAKEGIAVAGGQGYGNALTQLSYPKALFVDKLGTIYVADQGNNRVMRWPKGAKEGTVIAGGNGAGAGANQIDSPV</sequence>
<dbReference type="EMBL" id="CAJNOH010001888">
    <property type="protein sequence ID" value="CAF1258542.1"/>
    <property type="molecule type" value="Genomic_DNA"/>
</dbReference>
<evidence type="ECO:0000256" key="3">
    <source>
        <dbReference type="ARBA" id="ARBA00023180"/>
    </source>
</evidence>
<dbReference type="InterPro" id="IPR001258">
    <property type="entry name" value="NHL_repeat"/>
</dbReference>